<dbReference type="PANTHER" id="PTHR46890:SF50">
    <property type="entry name" value="RNA-DIRECTED DNA POLYMERASE, EUKARYOTA, REVERSE TRANSCRIPTASE ZINC-BINDING DOMAIN PROTEIN-RELATED"/>
    <property type="match status" value="1"/>
</dbReference>
<sequence length="591" mass="66172">MMSSSNGSSFFHKSGMKGEVMGSRHISLRFIIVFPPTEPSKAESPLLPVTWFTLGVHQKSGSLSCGMGNAFVYLWKSTCQSHPSPRMCKKRSRLITSSIGMIRVRQIYGMEPISIHPLAIAPPQEAEVVSSEIIQSMGNDGHSRLSDWVNGRLKAFGELVGAAYEGYEGVVIVILVSIESQRNQNKLETRVYGPNADTERRLMWDELSGVQTLWNVPWHNQFEKSLNATFITLIPKKSDAMEVKDFRSISLVGSLYKILSKALANCLCSVLEKLTSDSQNAFVKGRQILDSLLIANECLDSRLKAGASGVLCKLDLEKAYAIYYDFYDSSRGLRKGDLLSPLLCYCDGGYEQDVGQGCWWWVSVWLFYGNRGFWISVSGLKVNLAKSELVPVGDVPHIVDLAVILAVAYRMEKLQRDFLWGGMGDESKFHLVKWADVCKPIQCGGFGINNLQLFNGALLGKWLWRYGHEQEALWRRVIELKYGSKVGATWGRILTCDNHDEDYDGGVWCVVVRGKCGLCYCIMSSKALELCLSYFRVHWVLPRGRGFALGGIIGLVSIILTFGIFLCSNGTVWRRMRTFEDLSSFRISCPL</sequence>
<protein>
    <submittedName>
        <fullName evidence="2">Uncharacterized protein</fullName>
    </submittedName>
</protein>
<organism evidence="2">
    <name type="scientific">Fagus sylvatica</name>
    <name type="common">Beechnut</name>
    <dbReference type="NCBI Taxonomy" id="28930"/>
    <lineage>
        <taxon>Eukaryota</taxon>
        <taxon>Viridiplantae</taxon>
        <taxon>Streptophyta</taxon>
        <taxon>Embryophyta</taxon>
        <taxon>Tracheophyta</taxon>
        <taxon>Spermatophyta</taxon>
        <taxon>Magnoliopsida</taxon>
        <taxon>eudicotyledons</taxon>
        <taxon>Gunneridae</taxon>
        <taxon>Pentapetalae</taxon>
        <taxon>rosids</taxon>
        <taxon>fabids</taxon>
        <taxon>Fagales</taxon>
        <taxon>Fagaceae</taxon>
        <taxon>Fagus</taxon>
    </lineage>
</organism>
<accession>A0A2N9HRJ5</accession>
<evidence type="ECO:0000313" key="2">
    <source>
        <dbReference type="EMBL" id="SPD16717.1"/>
    </source>
</evidence>
<proteinExistence type="predicted"/>
<name>A0A2N9HRJ5_FAGSY</name>
<keyword evidence="1" id="KW-0812">Transmembrane</keyword>
<keyword evidence="1" id="KW-0472">Membrane</keyword>
<gene>
    <name evidence="2" type="ORF">FSB_LOCUS44599</name>
</gene>
<evidence type="ECO:0000256" key="1">
    <source>
        <dbReference type="SAM" id="Phobius"/>
    </source>
</evidence>
<dbReference type="AlphaFoldDB" id="A0A2N9HRJ5"/>
<dbReference type="InterPro" id="IPR052343">
    <property type="entry name" value="Retrotransposon-Effector_Assoc"/>
</dbReference>
<feature type="transmembrane region" description="Helical" evidence="1">
    <location>
        <begin position="546"/>
        <end position="567"/>
    </location>
</feature>
<reference evidence="2" key="1">
    <citation type="submission" date="2018-02" db="EMBL/GenBank/DDBJ databases">
        <authorList>
            <person name="Cohen D.B."/>
            <person name="Kent A.D."/>
        </authorList>
    </citation>
    <scope>NUCLEOTIDE SEQUENCE</scope>
</reference>
<dbReference type="PANTHER" id="PTHR46890">
    <property type="entry name" value="NON-LTR RETROLELEMENT REVERSE TRANSCRIPTASE-LIKE PROTEIN-RELATED"/>
    <property type="match status" value="1"/>
</dbReference>
<keyword evidence="1" id="KW-1133">Transmembrane helix</keyword>
<dbReference type="EMBL" id="OIVN01004334">
    <property type="protein sequence ID" value="SPD16717.1"/>
    <property type="molecule type" value="Genomic_DNA"/>
</dbReference>